<sequence length="262" mass="29627">MERYDRDNYYHSGLGSENRRDWDRSSRDGDFGRDYENRFRNTHDRDEEYRRRNYGTDRNYTSRHGQSHDPNEIRRGYGISDVGGENRFTDTGENIEQRMRRDRNYLYDRGYGSGRTSGYSGAAFGGSNYSSDGGFGGSEEYGAMSGGGGNVDDYVSMSGYGGGRGNVPVRSDRGVPNYSSGSSRSGQYNSDYRSSGFGSNYGDRHYGTSERSSSWNRDNYNDNSGNEDDNGMNYRSFGIGNTSVYDRRNADRGGYSNYDPNY</sequence>
<accession>A0A6B2GZA7</accession>
<dbReference type="EMBL" id="JAAEAA010000005">
    <property type="protein sequence ID" value="NDK55361.1"/>
    <property type="molecule type" value="Genomic_DNA"/>
</dbReference>
<comment type="caution">
    <text evidence="2">The sequence shown here is derived from an EMBL/GenBank/DDBJ whole genome shotgun (WGS) entry which is preliminary data.</text>
</comment>
<dbReference type="RefSeq" id="WP_162345413.1">
    <property type="nucleotide sequence ID" value="NZ_JAAEAA010000005.1"/>
</dbReference>
<feature type="region of interest" description="Disordered" evidence="1">
    <location>
        <begin position="1"/>
        <end position="89"/>
    </location>
</feature>
<evidence type="ECO:0000256" key="1">
    <source>
        <dbReference type="SAM" id="MobiDB-lite"/>
    </source>
</evidence>
<dbReference type="AlphaFoldDB" id="A0A6B2GZA7"/>
<feature type="compositionally biased region" description="Basic and acidic residues" evidence="1">
    <location>
        <begin position="17"/>
        <end position="55"/>
    </location>
</feature>
<keyword evidence="3" id="KW-1185">Reference proteome</keyword>
<dbReference type="Proteomes" id="UP000478546">
    <property type="component" value="Unassembled WGS sequence"/>
</dbReference>
<evidence type="ECO:0000313" key="2">
    <source>
        <dbReference type="EMBL" id="NDK55361.1"/>
    </source>
</evidence>
<reference evidence="2 3" key="1">
    <citation type="submission" date="2020-01" db="EMBL/GenBank/DDBJ databases">
        <authorList>
            <person name="Kim M.K."/>
        </authorList>
    </citation>
    <scope>NUCLEOTIDE SEQUENCE [LARGE SCALE GENOMIC DNA]</scope>
    <source>
        <strain evidence="2 3">BT213</strain>
    </source>
</reference>
<name>A0A6B2GZA7_9BACT</name>
<gene>
    <name evidence="2" type="ORF">GWO68_05480</name>
</gene>
<feature type="compositionally biased region" description="Low complexity" evidence="1">
    <location>
        <begin position="177"/>
        <end position="190"/>
    </location>
</feature>
<proteinExistence type="predicted"/>
<organism evidence="2 3">
    <name type="scientific">Pontibacter fetidus</name>
    <dbReference type="NCBI Taxonomy" id="2700082"/>
    <lineage>
        <taxon>Bacteria</taxon>
        <taxon>Pseudomonadati</taxon>
        <taxon>Bacteroidota</taxon>
        <taxon>Cytophagia</taxon>
        <taxon>Cytophagales</taxon>
        <taxon>Hymenobacteraceae</taxon>
        <taxon>Pontibacter</taxon>
    </lineage>
</organism>
<evidence type="ECO:0000313" key="3">
    <source>
        <dbReference type="Proteomes" id="UP000478546"/>
    </source>
</evidence>
<feature type="compositionally biased region" description="Basic and acidic residues" evidence="1">
    <location>
        <begin position="66"/>
        <end position="75"/>
    </location>
</feature>
<feature type="region of interest" description="Disordered" evidence="1">
    <location>
        <begin position="162"/>
        <end position="262"/>
    </location>
</feature>
<feature type="compositionally biased region" description="Polar residues" evidence="1">
    <location>
        <begin position="209"/>
        <end position="224"/>
    </location>
</feature>
<protein>
    <submittedName>
        <fullName evidence="2">Uncharacterized protein</fullName>
    </submittedName>
</protein>